<dbReference type="SUPFAM" id="SSF81383">
    <property type="entry name" value="F-box domain"/>
    <property type="match status" value="1"/>
</dbReference>
<organism evidence="2 3">
    <name type="scientific">Saponaria officinalis</name>
    <name type="common">Common soapwort</name>
    <name type="synonym">Lychnis saponaria</name>
    <dbReference type="NCBI Taxonomy" id="3572"/>
    <lineage>
        <taxon>Eukaryota</taxon>
        <taxon>Viridiplantae</taxon>
        <taxon>Streptophyta</taxon>
        <taxon>Embryophyta</taxon>
        <taxon>Tracheophyta</taxon>
        <taxon>Spermatophyta</taxon>
        <taxon>Magnoliopsida</taxon>
        <taxon>eudicotyledons</taxon>
        <taxon>Gunneridae</taxon>
        <taxon>Pentapetalae</taxon>
        <taxon>Caryophyllales</taxon>
        <taxon>Caryophyllaceae</taxon>
        <taxon>Caryophylleae</taxon>
        <taxon>Saponaria</taxon>
    </lineage>
</organism>
<keyword evidence="3" id="KW-1185">Reference proteome</keyword>
<feature type="domain" description="FBD" evidence="1">
    <location>
        <begin position="361"/>
        <end position="432"/>
    </location>
</feature>
<dbReference type="Pfam" id="PF08387">
    <property type="entry name" value="FBD"/>
    <property type="match status" value="1"/>
</dbReference>
<dbReference type="AlphaFoldDB" id="A0AAW1IMC9"/>
<evidence type="ECO:0000259" key="1">
    <source>
        <dbReference type="SMART" id="SM00579"/>
    </source>
</evidence>
<dbReference type="InterPro" id="IPR055411">
    <property type="entry name" value="LRR_FXL15/At3g58940/PEG3-like"/>
</dbReference>
<dbReference type="Proteomes" id="UP001443914">
    <property type="component" value="Unassembled WGS sequence"/>
</dbReference>
<dbReference type="SUPFAM" id="SSF52047">
    <property type="entry name" value="RNI-like"/>
    <property type="match status" value="1"/>
</dbReference>
<dbReference type="PANTHER" id="PTHR31900">
    <property type="entry name" value="F-BOX/RNI SUPERFAMILY PROTEIN-RELATED"/>
    <property type="match status" value="1"/>
</dbReference>
<dbReference type="Pfam" id="PF24758">
    <property type="entry name" value="LRR_At5g56370"/>
    <property type="match status" value="1"/>
</dbReference>
<dbReference type="Gene3D" id="3.80.10.10">
    <property type="entry name" value="Ribonuclease Inhibitor"/>
    <property type="match status" value="1"/>
</dbReference>
<dbReference type="InterPro" id="IPR050232">
    <property type="entry name" value="FBL13/AtMIF1-like"/>
</dbReference>
<name>A0AAW1IMC9_SAPOF</name>
<dbReference type="EMBL" id="JBDFQZ010000009">
    <property type="protein sequence ID" value="KAK9690895.1"/>
    <property type="molecule type" value="Genomic_DNA"/>
</dbReference>
<accession>A0AAW1IMC9</accession>
<reference evidence="2" key="1">
    <citation type="submission" date="2024-03" db="EMBL/GenBank/DDBJ databases">
        <title>WGS assembly of Saponaria officinalis var. Norfolk2.</title>
        <authorList>
            <person name="Jenkins J."/>
            <person name="Shu S."/>
            <person name="Grimwood J."/>
            <person name="Barry K."/>
            <person name="Goodstein D."/>
            <person name="Schmutz J."/>
            <person name="Leebens-Mack J."/>
            <person name="Osbourn A."/>
        </authorList>
    </citation>
    <scope>NUCLEOTIDE SEQUENCE [LARGE SCALE GENOMIC DNA]</scope>
    <source>
        <strain evidence="2">JIC</strain>
    </source>
</reference>
<sequence>MSSSKSDEIGSDLISTMPAIVTDKILKNLPLSVAAKTSILSRTWRRIWLSCNYLVFDEAFWEEFCKLDECFDWQKGSNIISNILFHHNGDIFSIHIVLRPQNAALTVDKNACLSQWLSLLSRNRPKKITLINWAAEWDSLVFTPSYIFRCTELVKLKLQCFVLNAPPFDFKGFPHLRNLELFYLKFNHGIDMLWSLVADCPSLVSLNIYHCLGMEFLDVDAPGLEKLIIRGAFVSLRLKNVPRLLDVSLCSVVSEMNDTETVVATINSLADSYELRSLSIEENLSKLLGAGGINKPLSVAFNHLHRLCLTELILIDSDVFWFTVAMLQSCPFIKDLEISITSNDDNDAIELMHEYCNDTDEYKLSRLQTVKITGITGSHAELELIKFVLAISVVLEKLFFKCEALDAVSELKVLRHMIRFPRASTNAQLVCLDE</sequence>
<dbReference type="InterPro" id="IPR006566">
    <property type="entry name" value="FBD"/>
</dbReference>
<dbReference type="PANTHER" id="PTHR31900:SF30">
    <property type="entry name" value="SUPERFAMILY PROTEIN, PUTATIVE-RELATED"/>
    <property type="match status" value="1"/>
</dbReference>
<gene>
    <name evidence="2" type="ORF">RND81_09G161700</name>
</gene>
<dbReference type="InterPro" id="IPR036047">
    <property type="entry name" value="F-box-like_dom_sf"/>
</dbReference>
<proteinExistence type="predicted"/>
<evidence type="ECO:0000313" key="3">
    <source>
        <dbReference type="Proteomes" id="UP001443914"/>
    </source>
</evidence>
<comment type="caution">
    <text evidence="2">The sequence shown here is derived from an EMBL/GenBank/DDBJ whole genome shotgun (WGS) entry which is preliminary data.</text>
</comment>
<evidence type="ECO:0000313" key="2">
    <source>
        <dbReference type="EMBL" id="KAK9690895.1"/>
    </source>
</evidence>
<protein>
    <recommendedName>
        <fullName evidence="1">FBD domain-containing protein</fullName>
    </recommendedName>
</protein>
<dbReference type="SMART" id="SM00579">
    <property type="entry name" value="FBD"/>
    <property type="match status" value="1"/>
</dbReference>
<dbReference type="InterPro" id="IPR032675">
    <property type="entry name" value="LRR_dom_sf"/>
</dbReference>